<evidence type="ECO:0000313" key="15">
    <source>
        <dbReference type="Proteomes" id="UP000248326"/>
    </source>
</evidence>
<keyword evidence="6" id="KW-0479">Metal-binding</keyword>
<evidence type="ECO:0000256" key="8">
    <source>
        <dbReference type="ARBA" id="ARBA00022977"/>
    </source>
</evidence>
<comment type="similarity">
    <text evidence="3">Belongs to the NMT1/THI5 family.</text>
</comment>
<dbReference type="PANTHER" id="PTHR31528:SF1">
    <property type="entry name" value="4-AMINO-5-HYDROXYMETHYL-2-METHYLPYRIMIDINE PHOSPHATE SYNTHASE THI11-RELATED"/>
    <property type="match status" value="1"/>
</dbReference>
<gene>
    <name evidence="14" type="ORF">DES52_102349</name>
</gene>
<feature type="domain" description="SsuA/THI5-like" evidence="13">
    <location>
        <begin position="41"/>
        <end position="269"/>
    </location>
</feature>
<protein>
    <recommendedName>
        <fullName evidence="10">Thiamine pyrimidine synthase</fullName>
    </recommendedName>
</protein>
<comment type="function">
    <text evidence="1">Responsible for the formation of the pyrimidine heterocycle in the thiamine biosynthesis pathway. Catalyzes the formation of hydroxymethylpyrimidine phosphate (HMP-P) from histidine and pyridoxal phosphate (PLP). The protein uses PLP and the active site histidine to form HMP-P, generating an inactive enzyme. The enzyme can only undergo a single turnover, which suggests it is a suicide enzyme.</text>
</comment>
<evidence type="ECO:0000256" key="3">
    <source>
        <dbReference type="ARBA" id="ARBA00009406"/>
    </source>
</evidence>
<proteinExistence type="inferred from homology"/>
<dbReference type="InterPro" id="IPR027939">
    <property type="entry name" value="NMT1/THI5"/>
</dbReference>
<dbReference type="EMBL" id="QJSX01000002">
    <property type="protein sequence ID" value="PYE55981.1"/>
    <property type="molecule type" value="Genomic_DNA"/>
</dbReference>
<keyword evidence="7" id="KW-0663">Pyridoxal phosphate</keyword>
<evidence type="ECO:0000256" key="6">
    <source>
        <dbReference type="ARBA" id="ARBA00022723"/>
    </source>
</evidence>
<dbReference type="Gene3D" id="3.40.190.10">
    <property type="entry name" value="Periplasmic binding protein-like II"/>
    <property type="match status" value="2"/>
</dbReference>
<evidence type="ECO:0000256" key="2">
    <source>
        <dbReference type="ARBA" id="ARBA00004948"/>
    </source>
</evidence>
<feature type="chain" id="PRO_5016234265" description="Thiamine pyrimidine synthase" evidence="12">
    <location>
        <begin position="24"/>
        <end position="359"/>
    </location>
</feature>
<evidence type="ECO:0000256" key="1">
    <source>
        <dbReference type="ARBA" id="ARBA00003469"/>
    </source>
</evidence>
<dbReference type="PANTHER" id="PTHR31528">
    <property type="entry name" value="4-AMINO-5-HYDROXYMETHYL-2-METHYLPYRIMIDINE PHOSPHATE SYNTHASE THI11-RELATED"/>
    <property type="match status" value="1"/>
</dbReference>
<keyword evidence="12" id="KW-0732">Signal</keyword>
<comment type="caution">
    <text evidence="14">The sequence shown here is derived from an EMBL/GenBank/DDBJ whole genome shotgun (WGS) entry which is preliminary data.</text>
</comment>
<organism evidence="14 15">
    <name type="scientific">Deinococcus yavapaiensis KR-236</name>
    <dbReference type="NCBI Taxonomy" id="694435"/>
    <lineage>
        <taxon>Bacteria</taxon>
        <taxon>Thermotogati</taxon>
        <taxon>Deinococcota</taxon>
        <taxon>Deinococci</taxon>
        <taxon>Deinococcales</taxon>
        <taxon>Deinococcaceae</taxon>
        <taxon>Deinococcus</taxon>
    </lineage>
</organism>
<comment type="pathway">
    <text evidence="2">Cofactor biosynthesis; thiamine diphosphate biosynthesis.</text>
</comment>
<comment type="subunit">
    <text evidence="4">Homodimer.</text>
</comment>
<evidence type="ECO:0000256" key="11">
    <source>
        <dbReference type="ARBA" id="ARBA00048179"/>
    </source>
</evidence>
<reference evidence="14 15" key="1">
    <citation type="submission" date="2018-06" db="EMBL/GenBank/DDBJ databases">
        <title>Genomic Encyclopedia of Type Strains, Phase IV (KMG-IV): sequencing the most valuable type-strain genomes for metagenomic binning, comparative biology and taxonomic classification.</title>
        <authorList>
            <person name="Goeker M."/>
        </authorList>
    </citation>
    <scope>NUCLEOTIDE SEQUENCE [LARGE SCALE GENOMIC DNA]</scope>
    <source>
        <strain evidence="14 15">DSM 18048</strain>
    </source>
</reference>
<evidence type="ECO:0000256" key="4">
    <source>
        <dbReference type="ARBA" id="ARBA00011738"/>
    </source>
</evidence>
<dbReference type="InterPro" id="IPR015168">
    <property type="entry name" value="SsuA/THI5"/>
</dbReference>
<keyword evidence="5" id="KW-0808">Transferase</keyword>
<evidence type="ECO:0000259" key="13">
    <source>
        <dbReference type="Pfam" id="PF09084"/>
    </source>
</evidence>
<evidence type="ECO:0000256" key="12">
    <source>
        <dbReference type="SAM" id="SignalP"/>
    </source>
</evidence>
<evidence type="ECO:0000256" key="10">
    <source>
        <dbReference type="ARBA" id="ARBA00033171"/>
    </source>
</evidence>
<evidence type="ECO:0000256" key="9">
    <source>
        <dbReference type="ARBA" id="ARBA00023004"/>
    </source>
</evidence>
<dbReference type="SUPFAM" id="SSF53850">
    <property type="entry name" value="Periplasmic binding protein-like II"/>
    <property type="match status" value="1"/>
</dbReference>
<dbReference type="AlphaFoldDB" id="A0A318S9U0"/>
<dbReference type="GO" id="GO:0009228">
    <property type="term" value="P:thiamine biosynthetic process"/>
    <property type="evidence" value="ECO:0007669"/>
    <property type="project" value="UniProtKB-KW"/>
</dbReference>
<dbReference type="GO" id="GO:0046872">
    <property type="term" value="F:metal ion binding"/>
    <property type="evidence" value="ECO:0007669"/>
    <property type="project" value="UniProtKB-KW"/>
</dbReference>
<keyword evidence="9" id="KW-0408">Iron</keyword>
<name>A0A318S9U0_9DEIO</name>
<dbReference type="Pfam" id="PF09084">
    <property type="entry name" value="NMT1"/>
    <property type="match status" value="1"/>
</dbReference>
<feature type="signal peptide" evidence="12">
    <location>
        <begin position="1"/>
        <end position="23"/>
    </location>
</feature>
<dbReference type="OrthoDB" id="9815602at2"/>
<keyword evidence="15" id="KW-1185">Reference proteome</keyword>
<accession>A0A318S9U0</accession>
<sequence>MKKKTLLLAGLVVVTGALSTASAQNQRLIPVRLQLKWFPQAQFAGFFVAKAKNYFRDEGLDVTLVPIGDQSPIQTVATGTADFGTTWITDLLTARQQGLPVVHIAQIFQRSGYTLVALRNSNISNVAGFKGKRIGVWPSGNEYPVLALLKRNKLTSSLESNVARPDVQAVTYPFDPSLVFPEKVDLVSAMTYNELNQIQGLGYDMSKLRVFRLADLGINLLEDNMFTTQAVLNNTNFKGSGLSGREVAARLVRASIKGWDYAVKNQKEAVQIVLPQCGNTCRGSGTRADPLQHQTWQMAEVAKLYNAGPTLKGNAGLLDPATFKANVTLLKSLGILKADPPANVVDYKVWEAATGKKAP</sequence>
<dbReference type="GO" id="GO:0016740">
    <property type="term" value="F:transferase activity"/>
    <property type="evidence" value="ECO:0007669"/>
    <property type="project" value="UniProtKB-KW"/>
</dbReference>
<dbReference type="Proteomes" id="UP000248326">
    <property type="component" value="Unassembled WGS sequence"/>
</dbReference>
<dbReference type="RefSeq" id="WP_110885499.1">
    <property type="nucleotide sequence ID" value="NZ_QJSX01000002.1"/>
</dbReference>
<evidence type="ECO:0000256" key="5">
    <source>
        <dbReference type="ARBA" id="ARBA00022679"/>
    </source>
</evidence>
<keyword evidence="8" id="KW-0784">Thiamine biosynthesis</keyword>
<comment type="catalytic activity">
    <reaction evidence="11">
        <text>N(6)-(pyridoxal phosphate)-L-lysyl-[4-amino-5-hydroxymethyl-2-methylpyrimidine phosphate synthase] + L-histidyl-[4-amino-5-hydroxymethyl-2-methylpyrimidine phosphate synthase] + 2 Fe(3+) + 4 H2O = L-lysyl-[4-amino-5-hydroxymethyl-2-methylpyrimidine phosphate synthase] + (2S)-2-amino-5-hydroxy-4-oxopentanoyl-[4-amino-5-hydroxymethyl-2-methylpyrimidine phosphate synthase] + 4-amino-2-methyl-5-(phosphooxymethyl)pyrimidine + 3-oxopropanoate + 2 Fe(2+) + 2 H(+)</text>
        <dbReference type="Rhea" id="RHEA:65756"/>
        <dbReference type="Rhea" id="RHEA-COMP:16892"/>
        <dbReference type="Rhea" id="RHEA-COMP:16893"/>
        <dbReference type="Rhea" id="RHEA-COMP:16894"/>
        <dbReference type="Rhea" id="RHEA-COMP:16895"/>
        <dbReference type="ChEBI" id="CHEBI:15377"/>
        <dbReference type="ChEBI" id="CHEBI:15378"/>
        <dbReference type="ChEBI" id="CHEBI:29033"/>
        <dbReference type="ChEBI" id="CHEBI:29034"/>
        <dbReference type="ChEBI" id="CHEBI:29969"/>
        <dbReference type="ChEBI" id="CHEBI:29979"/>
        <dbReference type="ChEBI" id="CHEBI:33190"/>
        <dbReference type="ChEBI" id="CHEBI:58354"/>
        <dbReference type="ChEBI" id="CHEBI:143915"/>
        <dbReference type="ChEBI" id="CHEBI:157692"/>
    </reaction>
    <physiologicalReaction direction="left-to-right" evidence="11">
        <dbReference type="Rhea" id="RHEA:65757"/>
    </physiologicalReaction>
</comment>
<evidence type="ECO:0000313" key="14">
    <source>
        <dbReference type="EMBL" id="PYE55981.1"/>
    </source>
</evidence>
<evidence type="ECO:0000256" key="7">
    <source>
        <dbReference type="ARBA" id="ARBA00022898"/>
    </source>
</evidence>